<keyword evidence="2" id="KW-1185">Reference proteome</keyword>
<dbReference type="AlphaFoldDB" id="A0A4Q0P0K5"/>
<organism evidence="1 2">
    <name type="scientific">Leeuwenhoekiella aestuarii</name>
    <dbReference type="NCBI Taxonomy" id="2249426"/>
    <lineage>
        <taxon>Bacteria</taxon>
        <taxon>Pseudomonadati</taxon>
        <taxon>Bacteroidota</taxon>
        <taxon>Flavobacteriia</taxon>
        <taxon>Flavobacteriales</taxon>
        <taxon>Flavobacteriaceae</taxon>
        <taxon>Leeuwenhoekiella</taxon>
    </lineage>
</organism>
<protein>
    <submittedName>
        <fullName evidence="1">Uncharacterized protein</fullName>
    </submittedName>
</protein>
<accession>A0A4Q0P0K5</accession>
<sequence>MEKLQERLRYNNDLKELVELCGIETRLTSLCLQKQLAPLLRNSHIASLVRLKFI</sequence>
<evidence type="ECO:0000313" key="2">
    <source>
        <dbReference type="Proteomes" id="UP000289821"/>
    </source>
</evidence>
<evidence type="ECO:0000313" key="1">
    <source>
        <dbReference type="EMBL" id="RXG18405.1"/>
    </source>
</evidence>
<comment type="caution">
    <text evidence="1">The sequence shown here is derived from an EMBL/GenBank/DDBJ whole genome shotgun (WGS) entry which is preliminary data.</text>
</comment>
<proteinExistence type="predicted"/>
<name>A0A4Q0P0K5_9FLAO</name>
<dbReference type="Proteomes" id="UP000289821">
    <property type="component" value="Unassembled WGS sequence"/>
</dbReference>
<dbReference type="EMBL" id="QOVI01000001">
    <property type="protein sequence ID" value="RXG18405.1"/>
    <property type="molecule type" value="Genomic_DNA"/>
</dbReference>
<reference evidence="1 2" key="1">
    <citation type="submission" date="2018-07" db="EMBL/GenBank/DDBJ databases">
        <title>Leeuwenhoekiella genomics.</title>
        <authorList>
            <person name="Tahon G."/>
            <person name="Willems A."/>
        </authorList>
    </citation>
    <scope>NUCLEOTIDE SEQUENCE [LARGE SCALE GENOMIC DNA]</scope>
    <source>
        <strain evidence="1 2">R-50232</strain>
    </source>
</reference>
<gene>
    <name evidence="1" type="ORF">DSM04_101598</name>
</gene>